<keyword evidence="2" id="KW-1185">Reference proteome</keyword>
<name>A0ACB7GVS4_MANES</name>
<sequence>MNPAVSLTNYGDSFCTIHNNMHELVCHHYLYVDKTIPLPNINLHIAHCTRNLERCKSCGEMIPVRHAERHYSIRHVPVACKLCNKTVERANLALHKCQSCPLRIVSCEYCNFRLPAVELFEHHEICRNQRLSYHRCRPRRENRAQGAPRRWSEKSWPPKQFLVTVAITGAAIFLNSVFFQRKDDKGKSIHYI</sequence>
<dbReference type="Proteomes" id="UP000091857">
    <property type="component" value="Chromosome 12"/>
</dbReference>
<evidence type="ECO:0000313" key="1">
    <source>
        <dbReference type="EMBL" id="KAG8642791.1"/>
    </source>
</evidence>
<proteinExistence type="predicted"/>
<comment type="caution">
    <text evidence="1">The sequence shown here is derived from an EMBL/GenBank/DDBJ whole genome shotgun (WGS) entry which is preliminary data.</text>
</comment>
<organism evidence="1 2">
    <name type="scientific">Manihot esculenta</name>
    <name type="common">Cassava</name>
    <name type="synonym">Jatropha manihot</name>
    <dbReference type="NCBI Taxonomy" id="3983"/>
    <lineage>
        <taxon>Eukaryota</taxon>
        <taxon>Viridiplantae</taxon>
        <taxon>Streptophyta</taxon>
        <taxon>Embryophyta</taxon>
        <taxon>Tracheophyta</taxon>
        <taxon>Spermatophyta</taxon>
        <taxon>Magnoliopsida</taxon>
        <taxon>eudicotyledons</taxon>
        <taxon>Gunneridae</taxon>
        <taxon>Pentapetalae</taxon>
        <taxon>rosids</taxon>
        <taxon>fabids</taxon>
        <taxon>Malpighiales</taxon>
        <taxon>Euphorbiaceae</taxon>
        <taxon>Crotonoideae</taxon>
        <taxon>Manihoteae</taxon>
        <taxon>Manihot</taxon>
    </lineage>
</organism>
<protein>
    <submittedName>
        <fullName evidence="1">Uncharacterized protein</fullName>
    </submittedName>
</protein>
<dbReference type="EMBL" id="CM004398">
    <property type="protein sequence ID" value="KAG8642791.1"/>
    <property type="molecule type" value="Genomic_DNA"/>
</dbReference>
<gene>
    <name evidence="1" type="ORF">MANES_12G122400v8</name>
</gene>
<reference evidence="2" key="1">
    <citation type="journal article" date="2016" name="Nat. Biotechnol.">
        <title>Sequencing wild and cultivated cassava and related species reveals extensive interspecific hybridization and genetic diversity.</title>
        <authorList>
            <person name="Bredeson J.V."/>
            <person name="Lyons J.B."/>
            <person name="Prochnik S.E."/>
            <person name="Wu G.A."/>
            <person name="Ha C.M."/>
            <person name="Edsinger-Gonzales E."/>
            <person name="Grimwood J."/>
            <person name="Schmutz J."/>
            <person name="Rabbi I.Y."/>
            <person name="Egesi C."/>
            <person name="Nauluvula P."/>
            <person name="Lebot V."/>
            <person name="Ndunguru J."/>
            <person name="Mkamilo G."/>
            <person name="Bart R.S."/>
            <person name="Setter T.L."/>
            <person name="Gleadow R.M."/>
            <person name="Kulakow P."/>
            <person name="Ferguson M.E."/>
            <person name="Rounsley S."/>
            <person name="Rokhsar D.S."/>
        </authorList>
    </citation>
    <scope>NUCLEOTIDE SEQUENCE [LARGE SCALE GENOMIC DNA]</scope>
    <source>
        <strain evidence="2">cv. AM560-2</strain>
    </source>
</reference>
<evidence type="ECO:0000313" key="2">
    <source>
        <dbReference type="Proteomes" id="UP000091857"/>
    </source>
</evidence>
<accession>A0ACB7GVS4</accession>